<evidence type="ECO:0000313" key="3">
    <source>
        <dbReference type="Proteomes" id="UP000244904"/>
    </source>
</evidence>
<dbReference type="PRINTS" id="PR00313">
    <property type="entry name" value="CABNDNGRPT"/>
</dbReference>
<dbReference type="RefSeq" id="WP_146188659.1">
    <property type="nucleotide sequence ID" value="NZ_OMOJ01000002.1"/>
</dbReference>
<dbReference type="Proteomes" id="UP000244904">
    <property type="component" value="Unassembled WGS sequence"/>
</dbReference>
<keyword evidence="1" id="KW-0732">Signal</keyword>
<name>A0A2R8ATX4_9RHOB</name>
<dbReference type="GO" id="GO:0005509">
    <property type="term" value="F:calcium ion binding"/>
    <property type="evidence" value="ECO:0007669"/>
    <property type="project" value="InterPro"/>
</dbReference>
<organism evidence="2 3">
    <name type="scientific">Pseudoprimorskyibacter insulae</name>
    <dbReference type="NCBI Taxonomy" id="1695997"/>
    <lineage>
        <taxon>Bacteria</taxon>
        <taxon>Pseudomonadati</taxon>
        <taxon>Pseudomonadota</taxon>
        <taxon>Alphaproteobacteria</taxon>
        <taxon>Rhodobacterales</taxon>
        <taxon>Paracoccaceae</taxon>
        <taxon>Pseudoprimorskyibacter</taxon>
    </lineage>
</organism>
<dbReference type="AlphaFoldDB" id="A0A2R8ATX4"/>
<dbReference type="SUPFAM" id="SSF51120">
    <property type="entry name" value="beta-Roll"/>
    <property type="match status" value="1"/>
</dbReference>
<dbReference type="OrthoDB" id="7783360at2"/>
<dbReference type="InterPro" id="IPR018511">
    <property type="entry name" value="Hemolysin-typ_Ca-bd_CS"/>
</dbReference>
<feature type="chain" id="PRO_5015353584" evidence="1">
    <location>
        <begin position="29"/>
        <end position="680"/>
    </location>
</feature>
<reference evidence="3" key="1">
    <citation type="submission" date="2018-03" db="EMBL/GenBank/DDBJ databases">
        <authorList>
            <person name="Rodrigo-Torres L."/>
            <person name="Arahal R. D."/>
            <person name="Lucena T."/>
        </authorList>
    </citation>
    <scope>NUCLEOTIDE SEQUENCE [LARGE SCALE GENOMIC DNA]</scope>
    <source>
        <strain evidence="3">CECT 8871</strain>
    </source>
</reference>
<accession>A0A2R8ATX4</accession>
<sequence>MTCRIWNQIGRCLTVCAAVLALSLPARAQNAPQPALAIGLNGISDWSTQLPILDLMKTARPWVGHLPGQWGGIDAETLELGGYLDDDGWPILIPDQAEKLETFILTDQPPEATYLTGRYVLTYDGTGDIAVGGLARRAVATPGMIRFSYEPGEGLVSVVLKATDADDPIRNIRVVREEHETLLKAGVLFNPDWIARIQDMRSLRFMDWMGTNASPLTNWDQRPRVTDYTYARRGVPLEVMLALSNQIGADPWFNMPHLADDDYVAAFAEQVYFALDPRLKAYIEYSNEVWNFAFAQARDADEQAKALWQDAEAAWMQYYGLRAAQVMDIWTDVYGGEADRLVRVFATHTGWPGLERAALFGAEATATLGRAPAEAFDAYAITGYFGHDIASDENAGQLLQWLDDSEANATKAGEAEGLRRVALREYVRQHRFDDAFPKLALALQEGAVSDLIEKTFPAHAEAAEAAGLRLTMYEGGTHVVAAGDLREDERVTAFLTEFSYRPEMGDLYASVLEGWLRVGGTMFNAFVDVAPPSKWGSWGALRHLADETPRWSALMAYNAAAPTRWEARDPATFENGAYLIGTPGNDQLAGTVEEDILIGGAGNDRLWAGAGNDHLIGGDGTDLATLYGTRDDYSFVPYGDLTLASSPFGTAVLHGVEQIAFTDAPDAVIDLSDLLQGAAD</sequence>
<keyword evidence="3" id="KW-1185">Reference proteome</keyword>
<protein>
    <submittedName>
        <fullName evidence="2">Bifunctional hemolysin/adenylate cyclase</fullName>
    </submittedName>
</protein>
<feature type="signal peptide" evidence="1">
    <location>
        <begin position="1"/>
        <end position="28"/>
    </location>
</feature>
<dbReference type="InterPro" id="IPR001343">
    <property type="entry name" value="Hemolysn_Ca-bd"/>
</dbReference>
<evidence type="ECO:0000256" key="1">
    <source>
        <dbReference type="SAM" id="SignalP"/>
    </source>
</evidence>
<dbReference type="EMBL" id="OMOJ01000002">
    <property type="protein sequence ID" value="SPF79485.1"/>
    <property type="molecule type" value="Genomic_DNA"/>
</dbReference>
<dbReference type="InterPro" id="IPR011049">
    <property type="entry name" value="Serralysin-like_metalloprot_C"/>
</dbReference>
<proteinExistence type="predicted"/>
<dbReference type="Gene3D" id="2.150.10.10">
    <property type="entry name" value="Serralysin-like metalloprotease, C-terminal"/>
    <property type="match status" value="1"/>
</dbReference>
<dbReference type="PROSITE" id="PS00330">
    <property type="entry name" value="HEMOLYSIN_CALCIUM"/>
    <property type="match status" value="1"/>
</dbReference>
<evidence type="ECO:0000313" key="2">
    <source>
        <dbReference type="EMBL" id="SPF79485.1"/>
    </source>
</evidence>
<dbReference type="Pfam" id="PF00353">
    <property type="entry name" value="HemolysinCabind"/>
    <property type="match status" value="1"/>
</dbReference>
<gene>
    <name evidence="2" type="primary">cya_6</name>
    <name evidence="2" type="ORF">PRI8871_01281</name>
</gene>